<proteinExistence type="inferred from homology"/>
<keyword evidence="5" id="KW-0539">Nucleus</keyword>
<keyword evidence="6" id="KW-0137">Centromere</keyword>
<reference evidence="9" key="1">
    <citation type="journal article" date="2017" name="Plant J.">
        <title>The pomegranate (Punica granatum L.) genome and the genomics of punicalagin biosynthesis.</title>
        <authorList>
            <person name="Qin G."/>
            <person name="Xu C."/>
            <person name="Ming R."/>
            <person name="Tang H."/>
            <person name="Guyot R."/>
            <person name="Kramer E.M."/>
            <person name="Hu Y."/>
            <person name="Yi X."/>
            <person name="Qi Y."/>
            <person name="Xu X."/>
            <person name="Gao Z."/>
            <person name="Pan H."/>
            <person name="Jian J."/>
            <person name="Tian Y."/>
            <person name="Yue Z."/>
            <person name="Xu Y."/>
        </authorList>
    </citation>
    <scope>NUCLEOTIDE SEQUENCE [LARGE SCALE GENOMIC DNA]</scope>
    <source>
        <strain evidence="9">cv. Dabenzi</strain>
    </source>
</reference>
<evidence type="ECO:0000313" key="8">
    <source>
        <dbReference type="EMBL" id="OWM77264.1"/>
    </source>
</evidence>
<evidence type="ECO:0000256" key="6">
    <source>
        <dbReference type="ARBA" id="ARBA00023328"/>
    </source>
</evidence>
<dbReference type="PANTHER" id="PTHR14582:SF1">
    <property type="entry name" value="CENTROMERE PROTEIN O"/>
    <property type="match status" value="1"/>
</dbReference>
<evidence type="ECO:0000256" key="4">
    <source>
        <dbReference type="ARBA" id="ARBA00022454"/>
    </source>
</evidence>
<evidence type="ECO:0000256" key="7">
    <source>
        <dbReference type="SAM" id="MobiDB-lite"/>
    </source>
</evidence>
<dbReference type="GO" id="GO:0031511">
    <property type="term" value="C:Mis6-Sim4 complex"/>
    <property type="evidence" value="ECO:0007669"/>
    <property type="project" value="TreeGrafter"/>
</dbReference>
<dbReference type="Pfam" id="PF09496">
    <property type="entry name" value="CENP-O"/>
    <property type="match status" value="1"/>
</dbReference>
<dbReference type="GO" id="GO:0005634">
    <property type="term" value="C:nucleus"/>
    <property type="evidence" value="ECO:0007669"/>
    <property type="project" value="UniProtKB-SubCell"/>
</dbReference>
<evidence type="ECO:0000313" key="9">
    <source>
        <dbReference type="Proteomes" id="UP000197138"/>
    </source>
</evidence>
<evidence type="ECO:0000256" key="5">
    <source>
        <dbReference type="ARBA" id="ARBA00023242"/>
    </source>
</evidence>
<comment type="caution">
    <text evidence="8">The sequence shown here is derived from an EMBL/GenBank/DDBJ whole genome shotgun (WGS) entry which is preliminary data.</text>
</comment>
<dbReference type="InterPro" id="IPR018464">
    <property type="entry name" value="CENP-O"/>
</dbReference>
<evidence type="ECO:0000256" key="2">
    <source>
        <dbReference type="ARBA" id="ARBA00004584"/>
    </source>
</evidence>
<feature type="region of interest" description="Disordered" evidence="7">
    <location>
        <begin position="99"/>
        <end position="118"/>
    </location>
</feature>
<dbReference type="EMBL" id="MTKT01002590">
    <property type="protein sequence ID" value="OWM77264.1"/>
    <property type="molecule type" value="Genomic_DNA"/>
</dbReference>
<name>A0A218WX24_PUNGR</name>
<comment type="subcellular location">
    <subcellularLocation>
        <location evidence="2">Chromosome</location>
        <location evidence="2">Centromere</location>
    </subcellularLocation>
    <subcellularLocation>
        <location evidence="1">Nucleus</location>
    </subcellularLocation>
</comment>
<keyword evidence="4" id="KW-0158">Chromosome</keyword>
<feature type="compositionally biased region" description="Basic residues" evidence="7">
    <location>
        <begin position="103"/>
        <end position="118"/>
    </location>
</feature>
<dbReference type="AlphaFoldDB" id="A0A218WX24"/>
<gene>
    <name evidence="8" type="ORF">CDL15_Pgr028901</name>
</gene>
<organism evidence="8 9">
    <name type="scientific">Punica granatum</name>
    <name type="common">Pomegranate</name>
    <dbReference type="NCBI Taxonomy" id="22663"/>
    <lineage>
        <taxon>Eukaryota</taxon>
        <taxon>Viridiplantae</taxon>
        <taxon>Streptophyta</taxon>
        <taxon>Embryophyta</taxon>
        <taxon>Tracheophyta</taxon>
        <taxon>Spermatophyta</taxon>
        <taxon>Magnoliopsida</taxon>
        <taxon>eudicotyledons</taxon>
        <taxon>Gunneridae</taxon>
        <taxon>Pentapetalae</taxon>
        <taxon>rosids</taxon>
        <taxon>malvids</taxon>
        <taxon>Myrtales</taxon>
        <taxon>Lythraceae</taxon>
        <taxon>Punica</taxon>
    </lineage>
</organism>
<dbReference type="PANTHER" id="PTHR14582">
    <property type="entry name" value="INNER KINETOCHORE SUBUNIT MAL2"/>
    <property type="match status" value="1"/>
</dbReference>
<evidence type="ECO:0000256" key="1">
    <source>
        <dbReference type="ARBA" id="ARBA00004123"/>
    </source>
</evidence>
<dbReference type="Proteomes" id="UP000197138">
    <property type="component" value="Unassembled WGS sequence"/>
</dbReference>
<protein>
    <submittedName>
        <fullName evidence="8">Uncharacterized protein</fullName>
    </submittedName>
</protein>
<sequence length="227" mass="25878">MVFEHLQKEFDAVRTSQSQEIFLDGEQWNDGLLATIRERVHMEADRKVMPGDFSSGADFLEKITYKAGNKVICGLEGARIGIQYETFFAGSSSSLHAHFTAQRGKKKNKTPPKRRKQSRSYKFIDHVGELLQAYVDRREQVRLIKELYGNQILDLYNSLPFHMIEFVLDDSDCKHELLKDIGRSPLRLKCLPKPGRPLQVPGQGSALWFCQALGSMVHDLVPARTTI</sequence>
<accession>A0A218WX24</accession>
<evidence type="ECO:0000256" key="3">
    <source>
        <dbReference type="ARBA" id="ARBA00007321"/>
    </source>
</evidence>
<comment type="similarity">
    <text evidence="3">Belongs to the CENP-O/MCM21 family.</text>
</comment>